<dbReference type="PANTHER" id="PTHR33112">
    <property type="entry name" value="DOMAIN PROTEIN, PUTATIVE-RELATED"/>
    <property type="match status" value="1"/>
</dbReference>
<dbReference type="Pfam" id="PF06985">
    <property type="entry name" value="HET"/>
    <property type="match status" value="1"/>
</dbReference>
<keyword evidence="4" id="KW-1185">Reference proteome</keyword>
<evidence type="ECO:0000313" key="3">
    <source>
        <dbReference type="EMBL" id="KAH7127202.1"/>
    </source>
</evidence>
<dbReference type="CDD" id="cd00180">
    <property type="entry name" value="PKc"/>
    <property type="match status" value="1"/>
</dbReference>
<comment type="caution">
    <text evidence="3">The sequence shown here is derived from an EMBL/GenBank/DDBJ whole genome shotgun (WGS) entry which is preliminary data.</text>
</comment>
<dbReference type="GO" id="GO:0004672">
    <property type="term" value="F:protein kinase activity"/>
    <property type="evidence" value="ECO:0007669"/>
    <property type="project" value="InterPro"/>
</dbReference>
<accession>A0A9P9INL2</accession>
<reference evidence="3" key="1">
    <citation type="journal article" date="2021" name="Nat. Commun.">
        <title>Genetic determinants of endophytism in the Arabidopsis root mycobiome.</title>
        <authorList>
            <person name="Mesny F."/>
            <person name="Miyauchi S."/>
            <person name="Thiergart T."/>
            <person name="Pickel B."/>
            <person name="Atanasova L."/>
            <person name="Karlsson M."/>
            <person name="Huettel B."/>
            <person name="Barry K.W."/>
            <person name="Haridas S."/>
            <person name="Chen C."/>
            <person name="Bauer D."/>
            <person name="Andreopoulos W."/>
            <person name="Pangilinan J."/>
            <person name="LaButti K."/>
            <person name="Riley R."/>
            <person name="Lipzen A."/>
            <person name="Clum A."/>
            <person name="Drula E."/>
            <person name="Henrissat B."/>
            <person name="Kohler A."/>
            <person name="Grigoriev I.V."/>
            <person name="Martin F.M."/>
            <person name="Hacquard S."/>
        </authorList>
    </citation>
    <scope>NUCLEOTIDE SEQUENCE</scope>
    <source>
        <strain evidence="3">MPI-CAGE-CH-0243</strain>
    </source>
</reference>
<evidence type="ECO:0000259" key="2">
    <source>
        <dbReference type="PROSITE" id="PS50011"/>
    </source>
</evidence>
<dbReference type="EMBL" id="JAGMWT010000006">
    <property type="protein sequence ID" value="KAH7127202.1"/>
    <property type="molecule type" value="Genomic_DNA"/>
</dbReference>
<proteinExistence type="predicted"/>
<dbReference type="OrthoDB" id="4062651at2759"/>
<dbReference type="InterPro" id="IPR011009">
    <property type="entry name" value="Kinase-like_dom_sf"/>
</dbReference>
<feature type="domain" description="Protein kinase" evidence="2">
    <location>
        <begin position="204"/>
        <end position="570"/>
    </location>
</feature>
<organism evidence="3 4">
    <name type="scientific">Dendryphion nanum</name>
    <dbReference type="NCBI Taxonomy" id="256645"/>
    <lineage>
        <taxon>Eukaryota</taxon>
        <taxon>Fungi</taxon>
        <taxon>Dikarya</taxon>
        <taxon>Ascomycota</taxon>
        <taxon>Pezizomycotina</taxon>
        <taxon>Dothideomycetes</taxon>
        <taxon>Pleosporomycetidae</taxon>
        <taxon>Pleosporales</taxon>
        <taxon>Torulaceae</taxon>
        <taxon>Dendryphion</taxon>
    </lineage>
</organism>
<evidence type="ECO:0000256" key="1">
    <source>
        <dbReference type="SAM" id="MobiDB-lite"/>
    </source>
</evidence>
<dbReference type="GO" id="GO:0005524">
    <property type="term" value="F:ATP binding"/>
    <property type="evidence" value="ECO:0007669"/>
    <property type="project" value="InterPro"/>
</dbReference>
<evidence type="ECO:0000313" key="4">
    <source>
        <dbReference type="Proteomes" id="UP000700596"/>
    </source>
</evidence>
<dbReference type="InterPro" id="IPR000719">
    <property type="entry name" value="Prot_kinase_dom"/>
</dbReference>
<dbReference type="InterPro" id="IPR010730">
    <property type="entry name" value="HET"/>
</dbReference>
<sequence length="1233" mass="142252">MASEHSIPGPRGRRRPPACVLYAKIKSKMIMYDDRHHFLPDNVLRELICRETVLTALERERRRLQTNISDLADFICNHAPKLFASLVWNESMTSIDDFYRCKIDDTKLPLELKIIEQDGETWINVFEYKFGQLNVIEDHPFHEPGWSDIFIGNFRDNAQWFFQSPVFYGHQFRYHFHDRARMPFISETHVSQRESHFSVVEQWQVHRNHLQLGQFTGLHHLPDEHPSVAIKELKTMGVDVGTFKAIAEKEARALERIRELDHPHLIKAIAYYTKRDRHYVMFPWAKLGNLRDFWKKDPAKLSGGYLQWAFRQLSGLAEAIGKLHHSDTDESWRHGDLKPENILCFEHDSKDHDPCILVIADVGLTQVHEKMTEMRKEATRTNQGTVMYEPPEAELQPTEPRSRRYDIWSMGCIYLEFVIWLLYGAKGLNQFRSDLCAAGGTTRFYVVEEIQNSHMKTARLNNVAQKWIDWIKKDTRCPENTAVRRLIELVVSKLLVAGLSRANSFPRRDSVLHEGDSSENPDLDGLRRPSIVRTSTTSTHVDGFETPDHKIRATANEMDEEIKKIIHDTCSSTRSPIDWMVWSEAKHEGPRRYGDHLDPYDIDATMRDDPNPENEYRNFTPLNDDWEYTPDTETARTVFSDPTLRTTLLQTTQPSRLCYPCKNLDISQPSQIFSRHRKELVINSGFCDMCQLLYRCVKHHSVKGQSSFKFFISGSSLRGEHNPEKAIVSLYTLPWSDSLEAHATAASNIQTGFPALPSPGSTAHINILKEWIRSCDQHHHCYPRNGTFLPTRVLDVSDLNDNCIRLFCDTKEDTVPGRYLALSHQWGSPAQHGKFCTYKSNFERFQRGINIYQLPKTFQDAVNVTRSLGLRYLWIDSLCIIQDDAEDWDKESKRMEHVFSSAYATIAASCAGGTNDGFLKARPDRQCVTIRNDENAPYFFCEAIDDFETDVEQSDLNKRGWVLQERALSRRTMFFTNKQTYWECGKGVRCETLAKMNNRKASFLGDADFPRSVETYVKGMKISLFQNLYERYSKLRLTYIGDRPVAIKGLERRLFRTLKTVGGYGVFQCYLHRCLLWKRAEDSLTPIGSYRGESVPSWSWMAYQGGIKYLNIPFGEVTWSEDILSPFLAPDTAIPRRKSLAIDLLAYDLVPTANLSLSHNFVFDQPSRELRGDLKCAIVGTKKMAVSTDDKVHYVLLLEPALESQKMSYRRVGVAALESKCIDLKSQTHAYLI</sequence>
<gene>
    <name evidence="3" type="ORF">B0J11DRAFT_527447</name>
</gene>
<dbReference type="PROSITE" id="PS50011">
    <property type="entry name" value="PROTEIN_KINASE_DOM"/>
    <property type="match status" value="1"/>
</dbReference>
<dbReference type="Proteomes" id="UP000700596">
    <property type="component" value="Unassembled WGS sequence"/>
</dbReference>
<dbReference type="AlphaFoldDB" id="A0A9P9INL2"/>
<dbReference type="Pfam" id="PF00069">
    <property type="entry name" value="Pkinase"/>
    <property type="match status" value="1"/>
</dbReference>
<feature type="region of interest" description="Disordered" evidence="1">
    <location>
        <begin position="508"/>
        <end position="547"/>
    </location>
</feature>
<protein>
    <recommendedName>
        <fullName evidence="2">Protein kinase domain-containing protein</fullName>
    </recommendedName>
</protein>
<dbReference type="SMART" id="SM00220">
    <property type="entry name" value="S_TKc"/>
    <property type="match status" value="1"/>
</dbReference>
<dbReference type="SUPFAM" id="SSF56112">
    <property type="entry name" value="Protein kinase-like (PK-like)"/>
    <property type="match status" value="1"/>
</dbReference>
<dbReference type="Gene3D" id="1.10.510.10">
    <property type="entry name" value="Transferase(Phosphotransferase) domain 1"/>
    <property type="match status" value="1"/>
</dbReference>
<dbReference type="PANTHER" id="PTHR33112:SF10">
    <property type="entry name" value="TOL"/>
    <property type="match status" value="1"/>
</dbReference>
<name>A0A9P9INL2_9PLEO</name>